<keyword evidence="1" id="KW-0812">Transmembrane</keyword>
<comment type="caution">
    <text evidence="2">The sequence shown here is derived from an EMBL/GenBank/DDBJ whole genome shotgun (WGS) entry which is preliminary data.</text>
</comment>
<dbReference type="GeneID" id="9821845"/>
<evidence type="ECO:0000256" key="1">
    <source>
        <dbReference type="SAM" id="Phobius"/>
    </source>
</evidence>
<feature type="transmembrane region" description="Helical" evidence="1">
    <location>
        <begin position="45"/>
        <end position="64"/>
    </location>
</feature>
<gene>
    <name evidence="2" type="ORF">GCK72_024702</name>
</gene>
<dbReference type="EMBL" id="WUAV01000006">
    <property type="protein sequence ID" value="KAF1748235.1"/>
    <property type="molecule type" value="Genomic_DNA"/>
</dbReference>
<protein>
    <submittedName>
        <fullName evidence="2">Uncharacterized protein</fullName>
    </submittedName>
</protein>
<name>A0A6A5G0Q0_CAERE</name>
<dbReference type="KEGG" id="crq:GCK72_024702"/>
<keyword evidence="1" id="KW-0472">Membrane</keyword>
<dbReference type="CTD" id="9821845"/>
<accession>A0A6A5G0Q0</accession>
<dbReference type="Proteomes" id="UP000483820">
    <property type="component" value="Chromosome X"/>
</dbReference>
<dbReference type="RefSeq" id="XP_003118379.2">
    <property type="nucleotide sequence ID" value="XM_003118331.2"/>
</dbReference>
<feature type="transmembrane region" description="Helical" evidence="1">
    <location>
        <begin position="76"/>
        <end position="98"/>
    </location>
</feature>
<proteinExistence type="predicted"/>
<reference evidence="2 3" key="1">
    <citation type="submission" date="2019-12" db="EMBL/GenBank/DDBJ databases">
        <title>Chromosome-level assembly of the Caenorhabditis remanei genome.</title>
        <authorList>
            <person name="Teterina A.A."/>
            <person name="Willis J.H."/>
            <person name="Phillips P.C."/>
        </authorList>
    </citation>
    <scope>NUCLEOTIDE SEQUENCE [LARGE SCALE GENOMIC DNA]</scope>
    <source>
        <strain evidence="2 3">PX506</strain>
        <tissue evidence="2">Whole organism</tissue>
    </source>
</reference>
<dbReference type="AlphaFoldDB" id="A0A6A5G0Q0"/>
<evidence type="ECO:0000313" key="3">
    <source>
        <dbReference type="Proteomes" id="UP000483820"/>
    </source>
</evidence>
<feature type="transmembrane region" description="Helical" evidence="1">
    <location>
        <begin position="21"/>
        <end position="39"/>
    </location>
</feature>
<evidence type="ECO:0000313" key="2">
    <source>
        <dbReference type="EMBL" id="KAF1748235.1"/>
    </source>
</evidence>
<sequence length="116" mass="13277">MPVEMTLRTAWEIVREDFRQIYYLSIPIFSRPCLILLNILGNLFIFGQIVVLTIMMLFMVRVIVGKMGFPVKRTMQKIYAVMAVVAIAQVFLSSYFILLQVQGVLVLLFVSTVGKL</sequence>
<organism evidence="2 3">
    <name type="scientific">Caenorhabditis remanei</name>
    <name type="common">Caenorhabditis vulgaris</name>
    <dbReference type="NCBI Taxonomy" id="31234"/>
    <lineage>
        <taxon>Eukaryota</taxon>
        <taxon>Metazoa</taxon>
        <taxon>Ecdysozoa</taxon>
        <taxon>Nematoda</taxon>
        <taxon>Chromadorea</taxon>
        <taxon>Rhabditida</taxon>
        <taxon>Rhabditina</taxon>
        <taxon>Rhabditomorpha</taxon>
        <taxon>Rhabditoidea</taxon>
        <taxon>Rhabditidae</taxon>
        <taxon>Peloderinae</taxon>
        <taxon>Caenorhabditis</taxon>
    </lineage>
</organism>
<keyword evidence="1" id="KW-1133">Transmembrane helix</keyword>